<dbReference type="Proteomes" id="UP000325313">
    <property type="component" value="Unassembled WGS sequence"/>
</dbReference>
<reference evidence="1 2" key="1">
    <citation type="submission" date="2019-05" db="EMBL/GenBank/DDBJ databases">
        <title>Emergence of the Ug99 lineage of the wheat stem rust pathogen through somatic hybridization.</title>
        <authorList>
            <person name="Li F."/>
            <person name="Upadhyaya N.M."/>
            <person name="Sperschneider J."/>
            <person name="Matny O."/>
            <person name="Nguyen-Phuc H."/>
            <person name="Mago R."/>
            <person name="Raley C."/>
            <person name="Miller M.E."/>
            <person name="Silverstein K.A.T."/>
            <person name="Henningsen E."/>
            <person name="Hirsch C.D."/>
            <person name="Visser B."/>
            <person name="Pretorius Z.A."/>
            <person name="Steffenson B.J."/>
            <person name="Schwessinger B."/>
            <person name="Dodds P.N."/>
            <person name="Figueroa M."/>
        </authorList>
    </citation>
    <scope>NUCLEOTIDE SEQUENCE [LARGE SCALE GENOMIC DNA]</scope>
    <source>
        <strain evidence="1 2">Ug99</strain>
    </source>
</reference>
<dbReference type="AlphaFoldDB" id="A0A5B0RHF6"/>
<name>A0A5B0RHF6_PUCGR</name>
<gene>
    <name evidence="1" type="ORF">PGTUg99_026547</name>
</gene>
<accession>A0A5B0RHF6</accession>
<organism evidence="1 2">
    <name type="scientific">Puccinia graminis f. sp. tritici</name>
    <dbReference type="NCBI Taxonomy" id="56615"/>
    <lineage>
        <taxon>Eukaryota</taxon>
        <taxon>Fungi</taxon>
        <taxon>Dikarya</taxon>
        <taxon>Basidiomycota</taxon>
        <taxon>Pucciniomycotina</taxon>
        <taxon>Pucciniomycetes</taxon>
        <taxon>Pucciniales</taxon>
        <taxon>Pucciniaceae</taxon>
        <taxon>Puccinia</taxon>
    </lineage>
</organism>
<evidence type="ECO:0000313" key="2">
    <source>
        <dbReference type="Proteomes" id="UP000325313"/>
    </source>
</evidence>
<dbReference type="EMBL" id="VDEP01000203">
    <property type="protein sequence ID" value="KAA1124648.1"/>
    <property type="molecule type" value="Genomic_DNA"/>
</dbReference>
<proteinExistence type="predicted"/>
<evidence type="ECO:0000313" key="1">
    <source>
        <dbReference type="EMBL" id="KAA1124648.1"/>
    </source>
</evidence>
<sequence>MASSGVRLPYNALCKHRLFVRGIFVQDDRWVVFFLVRFGKPLRIGPALERDGLTDKVG</sequence>
<comment type="caution">
    <text evidence="1">The sequence shown here is derived from an EMBL/GenBank/DDBJ whole genome shotgun (WGS) entry which is preliminary data.</text>
</comment>
<protein>
    <submittedName>
        <fullName evidence="1">Uncharacterized protein</fullName>
    </submittedName>
</protein>